<evidence type="ECO:0000259" key="1">
    <source>
        <dbReference type="Pfam" id="PF11929"/>
    </source>
</evidence>
<dbReference type="InterPro" id="IPR020683">
    <property type="entry name" value="DUF3447"/>
</dbReference>
<protein>
    <recommendedName>
        <fullName evidence="1">DUF3447 domain-containing protein</fullName>
    </recommendedName>
</protein>
<sequence length="84" mass="10005">MPENFMKYAFLLQLKPLSNYYVTFMMNEYDLEIGLDYCGLYNNKESFLIYFDQINDINKCFINSARFDIPSLLEYFLSHGSNIV</sequence>
<gene>
    <name evidence="2" type="ORF">TVAG_431060</name>
</gene>
<dbReference type="AlphaFoldDB" id="A2EZE4"/>
<dbReference type="Proteomes" id="UP000001542">
    <property type="component" value="Unassembled WGS sequence"/>
</dbReference>
<proteinExistence type="predicted"/>
<evidence type="ECO:0000313" key="3">
    <source>
        <dbReference type="Proteomes" id="UP000001542"/>
    </source>
</evidence>
<accession>A2EZE4</accession>
<dbReference type="SUPFAM" id="SSF48403">
    <property type="entry name" value="Ankyrin repeat"/>
    <property type="match status" value="1"/>
</dbReference>
<dbReference type="EMBL" id="DS113551">
    <property type="protein sequence ID" value="EAY01965.1"/>
    <property type="molecule type" value="Genomic_DNA"/>
</dbReference>
<dbReference type="PANTHER" id="PTHR24182:SF13">
    <property type="entry name" value="LD18443P"/>
    <property type="match status" value="1"/>
</dbReference>
<dbReference type="OrthoDB" id="195446at2759"/>
<organism evidence="2 3">
    <name type="scientific">Trichomonas vaginalis (strain ATCC PRA-98 / G3)</name>
    <dbReference type="NCBI Taxonomy" id="412133"/>
    <lineage>
        <taxon>Eukaryota</taxon>
        <taxon>Metamonada</taxon>
        <taxon>Parabasalia</taxon>
        <taxon>Trichomonadida</taxon>
        <taxon>Trichomonadidae</taxon>
        <taxon>Trichomonas</taxon>
    </lineage>
</organism>
<reference evidence="2" key="2">
    <citation type="journal article" date="2007" name="Science">
        <title>Draft genome sequence of the sexually transmitted pathogen Trichomonas vaginalis.</title>
        <authorList>
            <person name="Carlton J.M."/>
            <person name="Hirt R.P."/>
            <person name="Silva J.C."/>
            <person name="Delcher A.L."/>
            <person name="Schatz M."/>
            <person name="Zhao Q."/>
            <person name="Wortman J.R."/>
            <person name="Bidwell S.L."/>
            <person name="Alsmark U.C.M."/>
            <person name="Besteiro S."/>
            <person name="Sicheritz-Ponten T."/>
            <person name="Noel C.J."/>
            <person name="Dacks J.B."/>
            <person name="Foster P.G."/>
            <person name="Simillion C."/>
            <person name="Van de Peer Y."/>
            <person name="Miranda-Saavedra D."/>
            <person name="Barton G.J."/>
            <person name="Westrop G.D."/>
            <person name="Mueller S."/>
            <person name="Dessi D."/>
            <person name="Fiori P.L."/>
            <person name="Ren Q."/>
            <person name="Paulsen I."/>
            <person name="Zhang H."/>
            <person name="Bastida-Corcuera F.D."/>
            <person name="Simoes-Barbosa A."/>
            <person name="Brown M.T."/>
            <person name="Hayes R.D."/>
            <person name="Mukherjee M."/>
            <person name="Okumura C.Y."/>
            <person name="Schneider R."/>
            <person name="Smith A.J."/>
            <person name="Vanacova S."/>
            <person name="Villalvazo M."/>
            <person name="Haas B.J."/>
            <person name="Pertea M."/>
            <person name="Feldblyum T.V."/>
            <person name="Utterback T.R."/>
            <person name="Shu C.L."/>
            <person name="Osoegawa K."/>
            <person name="de Jong P.J."/>
            <person name="Hrdy I."/>
            <person name="Horvathova L."/>
            <person name="Zubacova Z."/>
            <person name="Dolezal P."/>
            <person name="Malik S.B."/>
            <person name="Logsdon J.M. Jr."/>
            <person name="Henze K."/>
            <person name="Gupta A."/>
            <person name="Wang C.C."/>
            <person name="Dunne R.L."/>
            <person name="Upcroft J.A."/>
            <person name="Upcroft P."/>
            <person name="White O."/>
            <person name="Salzberg S.L."/>
            <person name="Tang P."/>
            <person name="Chiu C.-H."/>
            <person name="Lee Y.-S."/>
            <person name="Embley T.M."/>
            <person name="Coombs G.H."/>
            <person name="Mottram J.C."/>
            <person name="Tachezy J."/>
            <person name="Fraser-Liggett C.M."/>
            <person name="Johnson P.J."/>
        </authorList>
    </citation>
    <scope>NUCLEOTIDE SEQUENCE [LARGE SCALE GENOMIC DNA]</scope>
    <source>
        <strain evidence="2">G3</strain>
    </source>
</reference>
<keyword evidence="3" id="KW-1185">Reference proteome</keyword>
<dbReference type="KEGG" id="tva:4759796"/>
<evidence type="ECO:0000313" key="2">
    <source>
        <dbReference type="EMBL" id="EAY01965.1"/>
    </source>
</evidence>
<dbReference type="PANTHER" id="PTHR24182">
    <property type="entry name" value="ANKYRIN REPEAT AND SOCS BOX CONTAINING 4"/>
    <property type="match status" value="1"/>
</dbReference>
<name>A2EZE4_TRIV3</name>
<feature type="domain" description="DUF3447" evidence="1">
    <location>
        <begin position="19"/>
        <end position="50"/>
    </location>
</feature>
<dbReference type="InterPro" id="IPR036770">
    <property type="entry name" value="Ankyrin_rpt-contain_sf"/>
</dbReference>
<dbReference type="Pfam" id="PF11929">
    <property type="entry name" value="DUF3447"/>
    <property type="match status" value="1"/>
</dbReference>
<reference evidence="2" key="1">
    <citation type="submission" date="2006-10" db="EMBL/GenBank/DDBJ databases">
        <authorList>
            <person name="Amadeo P."/>
            <person name="Zhao Q."/>
            <person name="Wortman J."/>
            <person name="Fraser-Liggett C."/>
            <person name="Carlton J."/>
        </authorList>
    </citation>
    <scope>NUCLEOTIDE SEQUENCE</scope>
    <source>
        <strain evidence="2">G3</strain>
    </source>
</reference>
<dbReference type="VEuPathDB" id="TrichDB:TVAGG3_0587880"/>
<dbReference type="RefSeq" id="XP_001330806.1">
    <property type="nucleotide sequence ID" value="XM_001330770.1"/>
</dbReference>
<dbReference type="InParanoid" id="A2EZE4"/>